<gene>
    <name evidence="2" type="ORF">GALL_54310</name>
</gene>
<evidence type="ECO:0000313" key="2">
    <source>
        <dbReference type="EMBL" id="OIR13612.1"/>
    </source>
</evidence>
<reference evidence="2" key="1">
    <citation type="submission" date="2016-10" db="EMBL/GenBank/DDBJ databases">
        <title>Sequence of Gallionella enrichment culture.</title>
        <authorList>
            <person name="Poehlein A."/>
            <person name="Muehling M."/>
            <person name="Daniel R."/>
        </authorList>
    </citation>
    <scope>NUCLEOTIDE SEQUENCE</scope>
</reference>
<dbReference type="InterPro" id="IPR051532">
    <property type="entry name" value="Ester_Hydrolysis_Enzymes"/>
</dbReference>
<dbReference type="EMBL" id="MLJW01000014">
    <property type="protein sequence ID" value="OIR13612.1"/>
    <property type="molecule type" value="Genomic_DNA"/>
</dbReference>
<sequence>MRPIVKSFLRPRLMFLALAAAAQCVLFAATRPDTVIPSDSNFKAHPEWNEGCVQRLKDMQGKRCDVIFIGDSITHMWSSVGLKEWNYYYGDRHALNFGAGGDKTQNVLWRLDTWKVQAFRPKVAVVMIGTNNIGFDSAPDIATGVKAVIEKEQSLYPGVKTILVGLLPRAFSPGDAPRVDAVNALIRHFDNGKTVFFLDVGSHFPREGNTYLGLGPDKLHPSPLGYKVYAETLEPLMARLLGVAPKPPL</sequence>
<dbReference type="Gene3D" id="3.40.50.1110">
    <property type="entry name" value="SGNH hydrolase"/>
    <property type="match status" value="1"/>
</dbReference>
<dbReference type="GO" id="GO:0004622">
    <property type="term" value="F:phosphatidylcholine lysophospholipase activity"/>
    <property type="evidence" value="ECO:0007669"/>
    <property type="project" value="TreeGrafter"/>
</dbReference>
<organism evidence="2">
    <name type="scientific">mine drainage metagenome</name>
    <dbReference type="NCBI Taxonomy" id="410659"/>
    <lineage>
        <taxon>unclassified sequences</taxon>
        <taxon>metagenomes</taxon>
        <taxon>ecological metagenomes</taxon>
    </lineage>
</organism>
<dbReference type="Pfam" id="PF13472">
    <property type="entry name" value="Lipase_GDSL_2"/>
    <property type="match status" value="1"/>
</dbReference>
<dbReference type="PANTHER" id="PTHR30383:SF32">
    <property type="entry name" value="SGNH-HYDROLASE"/>
    <property type="match status" value="1"/>
</dbReference>
<proteinExistence type="predicted"/>
<dbReference type="SUPFAM" id="SSF52266">
    <property type="entry name" value="SGNH hydrolase"/>
    <property type="match status" value="1"/>
</dbReference>
<dbReference type="PANTHER" id="PTHR30383">
    <property type="entry name" value="THIOESTERASE 1/PROTEASE 1/LYSOPHOSPHOLIPASE L1"/>
    <property type="match status" value="1"/>
</dbReference>
<accession>A0A1J5TIT0</accession>
<dbReference type="AlphaFoldDB" id="A0A1J5TIT0"/>
<comment type="caution">
    <text evidence="2">The sequence shown here is derived from an EMBL/GenBank/DDBJ whole genome shotgun (WGS) entry which is preliminary data.</text>
</comment>
<dbReference type="InterPro" id="IPR013830">
    <property type="entry name" value="SGNH_hydro"/>
</dbReference>
<name>A0A1J5TIT0_9ZZZZ</name>
<dbReference type="InterPro" id="IPR036514">
    <property type="entry name" value="SGNH_hydro_sf"/>
</dbReference>
<feature type="domain" description="SGNH hydrolase-type esterase" evidence="1">
    <location>
        <begin position="68"/>
        <end position="228"/>
    </location>
</feature>
<evidence type="ECO:0000259" key="1">
    <source>
        <dbReference type="Pfam" id="PF13472"/>
    </source>
</evidence>
<protein>
    <recommendedName>
        <fullName evidence="1">SGNH hydrolase-type esterase domain-containing protein</fullName>
    </recommendedName>
</protein>